<sequence>MRLDHLFLILAIDAVSASSIPTLTTRTSSSTAITPLQTALCGWLGGDPGQPWTCAVDGQCVIVTAKNTNAVGCCDSGKCATFRTSCVPATAQYNSACSANKANLVCGNDQPLCATFTYPGNYTELRCTNSAPPTLQVAFTFDGFTTPLPLPRTPKPSKSSSSSTKTGSKTSTSARSTSTSATARSRSSSNTRAIVGRVRKKRAQRNRQTAATGGAAIGGPGGNSYYSPQPGSVMSDRNSYYPNSETNYGGVPEGAPVYGAAMKAELPTPSYEHFVPPPMEQNKVPQMVDDPAQRETWEMDGLVKQDMPLMELEAHELQNR</sequence>
<evidence type="ECO:0000256" key="2">
    <source>
        <dbReference type="SAM" id="SignalP"/>
    </source>
</evidence>
<gene>
    <name evidence="3" type="ORF">PAC_00829</name>
</gene>
<organism evidence="3 4">
    <name type="scientific">Phialocephala subalpina</name>
    <dbReference type="NCBI Taxonomy" id="576137"/>
    <lineage>
        <taxon>Eukaryota</taxon>
        <taxon>Fungi</taxon>
        <taxon>Dikarya</taxon>
        <taxon>Ascomycota</taxon>
        <taxon>Pezizomycotina</taxon>
        <taxon>Leotiomycetes</taxon>
        <taxon>Helotiales</taxon>
        <taxon>Mollisiaceae</taxon>
        <taxon>Phialocephala</taxon>
        <taxon>Phialocephala fortinii species complex</taxon>
    </lineage>
</organism>
<evidence type="ECO:0000313" key="4">
    <source>
        <dbReference type="Proteomes" id="UP000184330"/>
    </source>
</evidence>
<name>A0A1L7WDT8_9HELO</name>
<evidence type="ECO:0000256" key="1">
    <source>
        <dbReference type="SAM" id="MobiDB-lite"/>
    </source>
</evidence>
<keyword evidence="2" id="KW-0732">Signal</keyword>
<feature type="region of interest" description="Disordered" evidence="1">
    <location>
        <begin position="146"/>
        <end position="228"/>
    </location>
</feature>
<reference evidence="3 4" key="1">
    <citation type="submission" date="2016-03" db="EMBL/GenBank/DDBJ databases">
        <authorList>
            <person name="Ploux O."/>
        </authorList>
    </citation>
    <scope>NUCLEOTIDE SEQUENCE [LARGE SCALE GENOMIC DNA]</scope>
    <source>
        <strain evidence="3 4">UAMH 11012</strain>
    </source>
</reference>
<dbReference type="OrthoDB" id="3561554at2759"/>
<dbReference type="EMBL" id="FJOG01000001">
    <property type="protein sequence ID" value="CZR50954.1"/>
    <property type="molecule type" value="Genomic_DNA"/>
</dbReference>
<evidence type="ECO:0000313" key="3">
    <source>
        <dbReference type="EMBL" id="CZR50954.1"/>
    </source>
</evidence>
<dbReference type="Proteomes" id="UP000184330">
    <property type="component" value="Unassembled WGS sequence"/>
</dbReference>
<accession>A0A1L7WDT8</accession>
<protein>
    <submittedName>
        <fullName evidence="3">Uncharacterized protein</fullName>
    </submittedName>
</protein>
<feature type="compositionally biased region" description="Low complexity" evidence="1">
    <location>
        <begin position="156"/>
        <end position="193"/>
    </location>
</feature>
<proteinExistence type="predicted"/>
<feature type="chain" id="PRO_5012611710" evidence="2">
    <location>
        <begin position="18"/>
        <end position="320"/>
    </location>
</feature>
<dbReference type="AlphaFoldDB" id="A0A1L7WDT8"/>
<keyword evidence="4" id="KW-1185">Reference proteome</keyword>
<feature type="signal peptide" evidence="2">
    <location>
        <begin position="1"/>
        <end position="17"/>
    </location>
</feature>